<reference evidence="2 3" key="1">
    <citation type="submission" date="2018-03" db="EMBL/GenBank/DDBJ databases">
        <title>Genomic Encyclopedia of Archaeal and Bacterial Type Strains, Phase II (KMG-II): from individual species to whole genera.</title>
        <authorList>
            <person name="Goeker M."/>
        </authorList>
    </citation>
    <scope>NUCLEOTIDE SEQUENCE [LARGE SCALE GENOMIC DNA]</scope>
    <source>
        <strain evidence="2 3">DSM 25027</strain>
    </source>
</reference>
<dbReference type="RefSeq" id="WP_106146290.1">
    <property type="nucleotide sequence ID" value="NZ_PVYX01000002.1"/>
</dbReference>
<dbReference type="PANTHER" id="PTHR47751:SF1">
    <property type="entry name" value="SUPERFAMILY HYDROLASE, PUTATIVE (AFU_ORTHOLOGUE AFUA_2G16580)-RELATED"/>
    <property type="match status" value="1"/>
</dbReference>
<organism evidence="2 3">
    <name type="scientific">Flagellimonas meridianipacifica</name>
    <dbReference type="NCBI Taxonomy" id="1080225"/>
    <lineage>
        <taxon>Bacteria</taxon>
        <taxon>Pseudomonadati</taxon>
        <taxon>Bacteroidota</taxon>
        <taxon>Flavobacteriia</taxon>
        <taxon>Flavobacteriales</taxon>
        <taxon>Flavobacteriaceae</taxon>
        <taxon>Flagellimonas</taxon>
    </lineage>
</organism>
<dbReference type="AlphaFoldDB" id="A0A2T0MBH0"/>
<comment type="caution">
    <text evidence="2">The sequence shown here is derived from an EMBL/GenBank/DDBJ whole genome shotgun (WGS) entry which is preliminary data.</text>
</comment>
<evidence type="ECO:0000313" key="2">
    <source>
        <dbReference type="EMBL" id="PRX54850.1"/>
    </source>
</evidence>
<accession>A0A2T0MBH0</accession>
<dbReference type="PANTHER" id="PTHR47751">
    <property type="entry name" value="SUPERFAMILY HYDROLASE, PUTATIVE (AFU_ORTHOLOGUE AFUA_2G16580)-RELATED"/>
    <property type="match status" value="1"/>
</dbReference>
<dbReference type="InterPro" id="IPR000073">
    <property type="entry name" value="AB_hydrolase_1"/>
</dbReference>
<sequence length="341" mass="38704">MKTMKPIAVFLWALMLPMIGITQKSINTLKIKEMKTVEKTTAISMEDISFQRDGLNLVGHLFKPEGFDEKLNYPALIVQGSVSSVKEMMPDNYANMLAREGFLVIDFDYASWGESDGLPRQNENVDGKLKDLMAAVTFLEELPYVDNIGMVGVCTSGGNAAYLAVEDDRVDAIAAVVPWMYEPALAEPFWGKETLEKNHQRALENQQRFEVTGENQKTQIFTNTPEVEGFNLTPGEYYFDENRGGAIENWKNEVSWSAWIDWVEKFDPISQADKINIPTLVFSTDDALIPDQAKKFYSLLQGEKELVWGTGYHFNYYDVYPEMQQAVDAVVPFMKKHLKSL</sequence>
<dbReference type="Gene3D" id="3.40.50.1820">
    <property type="entry name" value="alpha/beta hydrolase"/>
    <property type="match status" value="1"/>
</dbReference>
<name>A0A2T0MBH0_9FLAO</name>
<dbReference type="Proteomes" id="UP000237640">
    <property type="component" value="Unassembled WGS sequence"/>
</dbReference>
<gene>
    <name evidence="2" type="ORF">CLV81_3254</name>
</gene>
<protein>
    <recommendedName>
        <fullName evidence="1">AB hydrolase-1 domain-containing protein</fullName>
    </recommendedName>
</protein>
<keyword evidence="3" id="KW-1185">Reference proteome</keyword>
<dbReference type="OrthoDB" id="9805123at2"/>
<dbReference type="Gene3D" id="1.10.10.800">
    <property type="match status" value="1"/>
</dbReference>
<proteinExistence type="predicted"/>
<evidence type="ECO:0000313" key="3">
    <source>
        <dbReference type="Proteomes" id="UP000237640"/>
    </source>
</evidence>
<dbReference type="InterPro" id="IPR029058">
    <property type="entry name" value="AB_hydrolase_fold"/>
</dbReference>
<dbReference type="Pfam" id="PF00561">
    <property type="entry name" value="Abhydrolase_1"/>
    <property type="match status" value="1"/>
</dbReference>
<dbReference type="SUPFAM" id="SSF53474">
    <property type="entry name" value="alpha/beta-Hydrolases"/>
    <property type="match status" value="1"/>
</dbReference>
<dbReference type="InterPro" id="IPR051411">
    <property type="entry name" value="Polyketide_trans_af380"/>
</dbReference>
<dbReference type="EMBL" id="PVYX01000002">
    <property type="protein sequence ID" value="PRX54850.1"/>
    <property type="molecule type" value="Genomic_DNA"/>
</dbReference>
<feature type="domain" description="AB hydrolase-1" evidence="1">
    <location>
        <begin position="94"/>
        <end position="318"/>
    </location>
</feature>
<evidence type="ECO:0000259" key="1">
    <source>
        <dbReference type="Pfam" id="PF00561"/>
    </source>
</evidence>